<evidence type="ECO:0000313" key="3">
    <source>
        <dbReference type="EMBL" id="MBW17256.1"/>
    </source>
</evidence>
<dbReference type="InterPro" id="IPR000626">
    <property type="entry name" value="Ubiquitin-like_dom"/>
</dbReference>
<dbReference type="CDD" id="cd17039">
    <property type="entry name" value="Ubl_ubiquitin_like"/>
    <property type="match status" value="1"/>
</dbReference>
<feature type="region of interest" description="Disordered" evidence="1">
    <location>
        <begin position="253"/>
        <end position="272"/>
    </location>
</feature>
<proteinExistence type="predicted"/>
<feature type="domain" description="Ubiquitin-like" evidence="2">
    <location>
        <begin position="13"/>
        <end position="82"/>
    </location>
</feature>
<evidence type="ECO:0000256" key="1">
    <source>
        <dbReference type="SAM" id="MobiDB-lite"/>
    </source>
</evidence>
<dbReference type="InterPro" id="IPR009060">
    <property type="entry name" value="UBA-like_sf"/>
</dbReference>
<dbReference type="PANTHER" id="PTHR10677">
    <property type="entry name" value="UBIQUILIN"/>
    <property type="match status" value="1"/>
</dbReference>
<dbReference type="AlphaFoldDB" id="A0A2H8TSP9"/>
<dbReference type="GO" id="GO:0006511">
    <property type="term" value="P:ubiquitin-dependent protein catabolic process"/>
    <property type="evidence" value="ECO:0007669"/>
    <property type="project" value="TreeGrafter"/>
</dbReference>
<dbReference type="SUPFAM" id="SSF46934">
    <property type="entry name" value="UBA-like"/>
    <property type="match status" value="1"/>
</dbReference>
<evidence type="ECO:0000259" key="2">
    <source>
        <dbReference type="PROSITE" id="PS50053"/>
    </source>
</evidence>
<dbReference type="Gene3D" id="1.10.8.10">
    <property type="entry name" value="DNA helicase RuvA subunit, C-terminal domain"/>
    <property type="match status" value="1"/>
</dbReference>
<dbReference type="SUPFAM" id="SSF54236">
    <property type="entry name" value="Ubiquitin-like"/>
    <property type="match status" value="1"/>
</dbReference>
<dbReference type="Pfam" id="PF00240">
    <property type="entry name" value="ubiquitin"/>
    <property type="match status" value="1"/>
</dbReference>
<feature type="region of interest" description="Disordered" evidence="1">
    <location>
        <begin position="213"/>
        <end position="233"/>
    </location>
</feature>
<feature type="compositionally biased region" description="Polar residues" evidence="1">
    <location>
        <begin position="223"/>
        <end position="233"/>
    </location>
</feature>
<dbReference type="PANTHER" id="PTHR10677:SF3">
    <property type="entry name" value="FI07626P-RELATED"/>
    <property type="match status" value="1"/>
</dbReference>
<dbReference type="InterPro" id="IPR029071">
    <property type="entry name" value="Ubiquitin-like_domsf"/>
</dbReference>
<sequence length="341" mass="37222">MLSEEPEISLINVKLRLGTMTMYTEKVYIDLQSHVSVLRHKICEKDNTLNKDNFVMAYSGNIMEDSVPIYMYDIINGATVHLFKKVNLEKTQPLKYIDNSNSGLMKLGVAFRSLSLNISYKCALMKINKIKLINDLLLNTPQLNEDPIAVTLLQHSELLVKVNDVGLVKRIAEKHPALALAALKISAVVREQVVQNHLASDVLARSISAASDEEIEDLDDSSPGSDTNSQPINRNLPFAITAAQLATAIANVTTQQPQPSTSGASTSTGNTGNVLVTPNNVPSQPTIPTVDYSHQLGIMREMGLYNESLNLQGLRLGGGHLETAIELVLSGFDISDTDNNT</sequence>
<dbReference type="InterPro" id="IPR015496">
    <property type="entry name" value="Ubiquilin"/>
</dbReference>
<name>A0A2H8TSP9_9HEMI</name>
<reference evidence="3" key="1">
    <citation type="submission" date="2017-10" db="EMBL/GenBank/DDBJ databases">
        <title>Transcriptome Assembly of Sugarcane Aphid Adults.</title>
        <authorList>
            <person name="Scully E.D."/>
            <person name="Palmer N.A."/>
            <person name="Geib S.M."/>
            <person name="Sarath G."/>
            <person name="Sattler S.E."/>
        </authorList>
    </citation>
    <scope>NUCLEOTIDE SEQUENCE</scope>
    <source>
        <tissue evidence="3">Whole body</tissue>
    </source>
</reference>
<dbReference type="OrthoDB" id="10016665at2759"/>
<dbReference type="EMBL" id="GFXV01005451">
    <property type="protein sequence ID" value="MBW17256.1"/>
    <property type="molecule type" value="Transcribed_RNA"/>
</dbReference>
<gene>
    <name evidence="3" type="primary">UBL7_2</name>
</gene>
<organism evidence="3">
    <name type="scientific">Melanaphis sacchari</name>
    <dbReference type="NCBI Taxonomy" id="742174"/>
    <lineage>
        <taxon>Eukaryota</taxon>
        <taxon>Metazoa</taxon>
        <taxon>Ecdysozoa</taxon>
        <taxon>Arthropoda</taxon>
        <taxon>Hexapoda</taxon>
        <taxon>Insecta</taxon>
        <taxon>Pterygota</taxon>
        <taxon>Neoptera</taxon>
        <taxon>Paraneoptera</taxon>
        <taxon>Hemiptera</taxon>
        <taxon>Sternorrhyncha</taxon>
        <taxon>Aphidomorpha</taxon>
        <taxon>Aphidoidea</taxon>
        <taxon>Aphididae</taxon>
        <taxon>Aphidini</taxon>
        <taxon>Melanaphis</taxon>
    </lineage>
</organism>
<dbReference type="GO" id="GO:0031593">
    <property type="term" value="F:polyubiquitin modification-dependent protein binding"/>
    <property type="evidence" value="ECO:0007669"/>
    <property type="project" value="TreeGrafter"/>
</dbReference>
<protein>
    <submittedName>
        <fullName evidence="3">Ubiquitin-like protein 7</fullName>
    </submittedName>
</protein>
<accession>A0A2H8TSP9</accession>
<dbReference type="PROSITE" id="PS50053">
    <property type="entry name" value="UBIQUITIN_2"/>
    <property type="match status" value="1"/>
</dbReference>
<dbReference type="GO" id="GO:0005829">
    <property type="term" value="C:cytosol"/>
    <property type="evidence" value="ECO:0007669"/>
    <property type="project" value="TreeGrafter"/>
</dbReference>
<dbReference type="Gene3D" id="3.10.20.90">
    <property type="entry name" value="Phosphatidylinositol 3-kinase Catalytic Subunit, Chain A, domain 1"/>
    <property type="match status" value="1"/>
</dbReference>